<dbReference type="STRING" id="1702221.AALO17_06960"/>
<accession>A0A140DT53</accession>
<evidence type="ECO:0000313" key="1">
    <source>
        <dbReference type="EMBL" id="AMK53830.1"/>
    </source>
</evidence>
<gene>
    <name evidence="1" type="ORF">AALO17_06960</name>
</gene>
<organism evidence="1 2">
    <name type="scientific">Faecalibaculum rodentium</name>
    <dbReference type="NCBI Taxonomy" id="1702221"/>
    <lineage>
        <taxon>Bacteria</taxon>
        <taxon>Bacillati</taxon>
        <taxon>Bacillota</taxon>
        <taxon>Erysipelotrichia</taxon>
        <taxon>Erysipelotrichales</taxon>
        <taxon>Erysipelotrichaceae</taxon>
        <taxon>Faecalibaculum</taxon>
    </lineage>
</organism>
<keyword evidence="2" id="KW-1185">Reference proteome</keyword>
<dbReference type="AlphaFoldDB" id="A0A140DT53"/>
<sequence length="81" mass="9434">MGFGRQSRELSSGFHKQLDTDNHRRSCFYYTGDLNQMERKEKGLLYRVGDPEIRKLQNRQLVLLADYNRMNLLTGPAKGPC</sequence>
<protein>
    <submittedName>
        <fullName evidence="1">Uncharacterized protein</fullName>
    </submittedName>
</protein>
<name>A0A140DT53_9FIRM</name>
<dbReference type="KEGG" id="fro:AALO17_06960"/>
<dbReference type="EMBL" id="CP011391">
    <property type="protein sequence ID" value="AMK53830.1"/>
    <property type="molecule type" value="Genomic_DNA"/>
</dbReference>
<reference evidence="1 2" key="1">
    <citation type="journal article" date="2016" name="Gut Pathog.">
        <title>Whole genome sequencing of "Faecalibaculum rodentium" ALO17, isolated from C57BL/6J laboratory mouse feces.</title>
        <authorList>
            <person name="Lim S."/>
            <person name="Chang D.H."/>
            <person name="Ahn S."/>
            <person name="Kim B.C."/>
        </authorList>
    </citation>
    <scope>NUCLEOTIDE SEQUENCE [LARGE SCALE GENOMIC DNA]</scope>
    <source>
        <strain evidence="1 2">Alo17</strain>
    </source>
</reference>
<evidence type="ECO:0000313" key="2">
    <source>
        <dbReference type="Proteomes" id="UP000069771"/>
    </source>
</evidence>
<dbReference type="Proteomes" id="UP000069771">
    <property type="component" value="Chromosome"/>
</dbReference>
<proteinExistence type="predicted"/>